<name>A0A0C9U2Y1_SPHS4</name>
<protein>
    <submittedName>
        <fullName evidence="1">Uncharacterized protein</fullName>
    </submittedName>
</protein>
<dbReference type="Proteomes" id="UP000054279">
    <property type="component" value="Unassembled WGS sequence"/>
</dbReference>
<evidence type="ECO:0000313" key="2">
    <source>
        <dbReference type="EMBL" id="KIJ29949.1"/>
    </source>
</evidence>
<proteinExistence type="predicted"/>
<evidence type="ECO:0000313" key="1">
    <source>
        <dbReference type="EMBL" id="KIJ28549.1"/>
    </source>
</evidence>
<dbReference type="EMBL" id="KN837272">
    <property type="protein sequence ID" value="KIJ29949.1"/>
    <property type="molecule type" value="Genomic_DNA"/>
</dbReference>
<dbReference type="AlphaFoldDB" id="A0A0C9U2Y1"/>
<reference evidence="1 3" key="1">
    <citation type="submission" date="2014-06" db="EMBL/GenBank/DDBJ databases">
        <title>Evolutionary Origins and Diversification of the Mycorrhizal Mutualists.</title>
        <authorList>
            <consortium name="DOE Joint Genome Institute"/>
            <consortium name="Mycorrhizal Genomics Consortium"/>
            <person name="Kohler A."/>
            <person name="Kuo A."/>
            <person name="Nagy L.G."/>
            <person name="Floudas D."/>
            <person name="Copeland A."/>
            <person name="Barry K.W."/>
            <person name="Cichocki N."/>
            <person name="Veneault-Fourrey C."/>
            <person name="LaButti K."/>
            <person name="Lindquist E.A."/>
            <person name="Lipzen A."/>
            <person name="Lundell T."/>
            <person name="Morin E."/>
            <person name="Murat C."/>
            <person name="Riley R."/>
            <person name="Ohm R."/>
            <person name="Sun H."/>
            <person name="Tunlid A."/>
            <person name="Henrissat B."/>
            <person name="Grigoriev I.V."/>
            <person name="Hibbett D.S."/>
            <person name="Martin F."/>
        </authorList>
    </citation>
    <scope>NUCLEOTIDE SEQUENCE [LARGE SCALE GENOMIC DNA]</scope>
    <source>
        <strain evidence="1 3">SS14</strain>
    </source>
</reference>
<dbReference type="EMBL" id="KN837303">
    <property type="protein sequence ID" value="KIJ28549.1"/>
    <property type="molecule type" value="Genomic_DNA"/>
</dbReference>
<gene>
    <name evidence="2" type="ORF">M422DRAFT_36774</name>
    <name evidence="1" type="ORF">M422DRAFT_37305</name>
</gene>
<keyword evidence="3" id="KW-1185">Reference proteome</keyword>
<sequence>MGHRSKVQASIITNLSGIWIEREDLADRFEAKTWDTYMCVDDSHQVVNESR</sequence>
<organism evidence="1 3">
    <name type="scientific">Sphaerobolus stellatus (strain SS14)</name>
    <dbReference type="NCBI Taxonomy" id="990650"/>
    <lineage>
        <taxon>Eukaryota</taxon>
        <taxon>Fungi</taxon>
        <taxon>Dikarya</taxon>
        <taxon>Basidiomycota</taxon>
        <taxon>Agaricomycotina</taxon>
        <taxon>Agaricomycetes</taxon>
        <taxon>Phallomycetidae</taxon>
        <taxon>Geastrales</taxon>
        <taxon>Sphaerobolaceae</taxon>
        <taxon>Sphaerobolus</taxon>
    </lineage>
</organism>
<accession>A0A0C9U2Y1</accession>
<evidence type="ECO:0000313" key="3">
    <source>
        <dbReference type="Proteomes" id="UP000054279"/>
    </source>
</evidence>
<dbReference type="HOGENOM" id="CLU_3107944_0_0_1"/>